<dbReference type="EMBL" id="JAPFFI010000027">
    <property type="protein sequence ID" value="KAJ6303904.1"/>
    <property type="molecule type" value="Genomic_DNA"/>
</dbReference>
<evidence type="ECO:0000313" key="1">
    <source>
        <dbReference type="EMBL" id="KAJ6303904.1"/>
    </source>
</evidence>
<keyword evidence="2" id="KW-1185">Reference proteome</keyword>
<comment type="caution">
    <text evidence="1">The sequence shown here is derived from an EMBL/GenBank/DDBJ whole genome shotgun (WGS) entry which is preliminary data.</text>
</comment>
<reference evidence="1" key="1">
    <citation type="submission" date="2022-10" db="EMBL/GenBank/DDBJ databases">
        <authorList>
            <person name="Hyden B.L."/>
            <person name="Feng K."/>
            <person name="Yates T."/>
            <person name="Jawdy S."/>
            <person name="Smart L.B."/>
            <person name="Muchero W."/>
        </authorList>
    </citation>
    <scope>NUCLEOTIDE SEQUENCE</scope>
    <source>
        <tissue evidence="1">Shoot tip</tissue>
    </source>
</reference>
<reference evidence="1" key="2">
    <citation type="journal article" date="2023" name="Int. J. Mol. Sci.">
        <title>De Novo Assembly and Annotation of 11 Diverse Shrub Willow (Salix) Genomes Reveals Novel Gene Organization in Sex-Linked Regions.</title>
        <authorList>
            <person name="Hyden B."/>
            <person name="Feng K."/>
            <person name="Yates T.B."/>
            <person name="Jawdy S."/>
            <person name="Cereghino C."/>
            <person name="Smart L.B."/>
            <person name="Muchero W."/>
        </authorList>
    </citation>
    <scope>NUCLEOTIDE SEQUENCE</scope>
    <source>
        <tissue evidence="1">Shoot tip</tissue>
    </source>
</reference>
<evidence type="ECO:0000313" key="2">
    <source>
        <dbReference type="Proteomes" id="UP001141253"/>
    </source>
</evidence>
<protein>
    <submittedName>
        <fullName evidence="1">Uncharacterized protein</fullName>
    </submittedName>
</protein>
<accession>A0ABQ8ZQ78</accession>
<name>A0ABQ8ZQ78_9ROSI</name>
<proteinExistence type="predicted"/>
<gene>
    <name evidence="1" type="ORF">OIU77_017723</name>
</gene>
<dbReference type="Proteomes" id="UP001141253">
    <property type="component" value="Chromosome 16"/>
</dbReference>
<sequence length="212" mass="24101">MLYAFLRTGRLARSLAHGSNCSEVYSQESEFDHHFNFLQLLYIVIDGSLGSLRHGCEDCPWHSACMRQQSLTNCYRVLNYLKAMPWEESEEEEIPKIIREGIMLNKLVIMEEFVNSWVDASDELVQVVEQARSEAIITEKTSKVVEMAAKVMYRSNRIWHWYSSSCYTASLGGDLAPFVRISKALIVSDTTNAEDAPVHGCKQKVEDPLGTL</sequence>
<organism evidence="1 2">
    <name type="scientific">Salix suchowensis</name>
    <dbReference type="NCBI Taxonomy" id="1278906"/>
    <lineage>
        <taxon>Eukaryota</taxon>
        <taxon>Viridiplantae</taxon>
        <taxon>Streptophyta</taxon>
        <taxon>Embryophyta</taxon>
        <taxon>Tracheophyta</taxon>
        <taxon>Spermatophyta</taxon>
        <taxon>Magnoliopsida</taxon>
        <taxon>eudicotyledons</taxon>
        <taxon>Gunneridae</taxon>
        <taxon>Pentapetalae</taxon>
        <taxon>rosids</taxon>
        <taxon>fabids</taxon>
        <taxon>Malpighiales</taxon>
        <taxon>Salicaceae</taxon>
        <taxon>Saliceae</taxon>
        <taxon>Salix</taxon>
    </lineage>
</organism>